<evidence type="ECO:0000256" key="7">
    <source>
        <dbReference type="ARBA" id="ARBA00022670"/>
    </source>
</evidence>
<dbReference type="SUPFAM" id="SSF53955">
    <property type="entry name" value="Lysozyme-like"/>
    <property type="match status" value="1"/>
</dbReference>
<dbReference type="FunFam" id="1.10.3810.10:FF:000003">
    <property type="entry name" value="Penicillin-binding protein 1a"/>
    <property type="match status" value="1"/>
</dbReference>
<keyword evidence="10 23" id="KW-0812">Transmembrane</keyword>
<dbReference type="Proteomes" id="UP000665020">
    <property type="component" value="Chromosome"/>
</dbReference>
<keyword evidence="11" id="KW-0378">Hydrolase</keyword>
<evidence type="ECO:0000256" key="4">
    <source>
        <dbReference type="ARBA" id="ARBA00012448"/>
    </source>
</evidence>
<dbReference type="GO" id="GO:0008658">
    <property type="term" value="F:penicillin binding"/>
    <property type="evidence" value="ECO:0007669"/>
    <property type="project" value="InterPro"/>
</dbReference>
<dbReference type="GO" id="GO:0006508">
    <property type="term" value="P:proteolysis"/>
    <property type="evidence" value="ECO:0007669"/>
    <property type="project" value="UniProtKB-KW"/>
</dbReference>
<dbReference type="InterPro" id="IPR001460">
    <property type="entry name" value="PCN-bd_Tpept"/>
</dbReference>
<evidence type="ECO:0000313" key="26">
    <source>
        <dbReference type="EMBL" id="QTL98576.1"/>
    </source>
</evidence>
<evidence type="ECO:0000256" key="21">
    <source>
        <dbReference type="ARBA" id="ARBA00044770"/>
    </source>
</evidence>
<dbReference type="Pfam" id="PF00912">
    <property type="entry name" value="Transgly"/>
    <property type="match status" value="1"/>
</dbReference>
<organism evidence="26 27">
    <name type="scientific">Iocasia fonsfrigidae</name>
    <dbReference type="NCBI Taxonomy" id="2682810"/>
    <lineage>
        <taxon>Bacteria</taxon>
        <taxon>Bacillati</taxon>
        <taxon>Bacillota</taxon>
        <taxon>Clostridia</taxon>
        <taxon>Halanaerobiales</taxon>
        <taxon>Halanaerobiaceae</taxon>
        <taxon>Iocasia</taxon>
    </lineage>
</organism>
<evidence type="ECO:0000256" key="18">
    <source>
        <dbReference type="ARBA" id="ARBA00023268"/>
    </source>
</evidence>
<keyword evidence="14" id="KW-0573">Peptidoglycan synthesis</keyword>
<keyword evidence="6" id="KW-0121">Carboxypeptidase</keyword>
<evidence type="ECO:0000256" key="15">
    <source>
        <dbReference type="ARBA" id="ARBA00022989"/>
    </source>
</evidence>
<evidence type="ECO:0000256" key="12">
    <source>
        <dbReference type="ARBA" id="ARBA00022960"/>
    </source>
</evidence>
<evidence type="ECO:0000256" key="17">
    <source>
        <dbReference type="ARBA" id="ARBA00023251"/>
    </source>
</evidence>
<comment type="subcellular location">
    <subcellularLocation>
        <location evidence="2">Cell membrane</location>
        <topology evidence="2">Single-pass type II membrane protein</topology>
    </subcellularLocation>
</comment>
<keyword evidence="17" id="KW-0046">Antibiotic resistance</keyword>
<evidence type="ECO:0000256" key="10">
    <source>
        <dbReference type="ARBA" id="ARBA00022692"/>
    </source>
</evidence>
<evidence type="ECO:0000256" key="9">
    <source>
        <dbReference type="ARBA" id="ARBA00022679"/>
    </source>
</evidence>
<evidence type="ECO:0000256" key="2">
    <source>
        <dbReference type="ARBA" id="ARBA00004401"/>
    </source>
</evidence>
<dbReference type="GO" id="GO:0030288">
    <property type="term" value="C:outer membrane-bounded periplasmic space"/>
    <property type="evidence" value="ECO:0007669"/>
    <property type="project" value="TreeGrafter"/>
</dbReference>
<sequence length="802" mass="89983">MAKSKRQIIIASIILLFALIFGISIGAITWIIQDTPDISSYKGTNEASMIYSADGQLLTKLYRQNRTSVPLEQIPADLKNAIIAVEDTNFYVHHGVDFWGIIRAVITNISNLGSRPQGASTITQQLAGNALLNRQNVSYYRKIQEAYLALQFERHYTKPEILEMYLNEIYLGHSAYGVEIAAQQYFNKHVWELNLSESALIAGLPKSPNYYSPFNNFDEAIRRRNIVLNRMQEVGYITEKKAQEAKQYEVKLRSKELKQEELAPYFIRYIRDQLIDRFGAQLVYDGGLKVYTTLDPIMQKAAEDAVTSALKDKYIPSVERENTADKLQPQMAIISIDPTTGAIRAMLGGRGNDQFNRAVQAVRQPGSAFKPFVYTTAIKNGYTTSYVVNDMPMLAKSEKGKSLRIWPNNTAKEYRGYVSLRTALNHSINVAAVKLLQEVGVDNTINTTKEMGISTFETADGNKEHLSLALGGLTRGVTPLEMASAYGIFANQGILVEPIAVTKVLDKNDNVIYEAHPRKKIVLKEDTAYIMTNMLQSVVNNGTGWRARINRRAVAGKTGTTNGYSDAWFVGFTPDLVTSVWIGEDNVTPMEYNQKDEQGNYLFPEGSGGRIVSSSEAVRLWGNYMREAVKDMPVKDFKVPANITKAEVDPVTGLLPNEYTPRTVQEIFRKGNVPTEVESLHQATEKLSIDKESGLLATANCPEENIVEYEYFVDSGYRVGPATIHFKQKADKDKDPEDEELIEGVYHVAAGEPVQKIDPETGVPERDETGQVIYETKPTQYCDLHGETDNFINSIWDFFNRF</sequence>
<dbReference type="InterPro" id="IPR001264">
    <property type="entry name" value="Glyco_trans_51"/>
</dbReference>
<feature type="domain" description="Glycosyl transferase family 51" evidence="25">
    <location>
        <begin position="55"/>
        <end position="232"/>
    </location>
</feature>
<evidence type="ECO:0000256" key="6">
    <source>
        <dbReference type="ARBA" id="ARBA00022645"/>
    </source>
</evidence>
<evidence type="ECO:0000259" key="25">
    <source>
        <dbReference type="Pfam" id="PF00912"/>
    </source>
</evidence>
<proteinExistence type="predicted"/>
<evidence type="ECO:0000256" key="19">
    <source>
        <dbReference type="ARBA" id="ARBA00023316"/>
    </source>
</evidence>
<dbReference type="GO" id="GO:0008360">
    <property type="term" value="P:regulation of cell shape"/>
    <property type="evidence" value="ECO:0007669"/>
    <property type="project" value="UniProtKB-KW"/>
</dbReference>
<feature type="domain" description="Penicillin-binding protein transpeptidase" evidence="24">
    <location>
        <begin position="332"/>
        <end position="575"/>
    </location>
</feature>
<keyword evidence="15 23" id="KW-1133">Transmembrane helix</keyword>
<evidence type="ECO:0000256" key="11">
    <source>
        <dbReference type="ARBA" id="ARBA00022801"/>
    </source>
</evidence>
<dbReference type="InterPro" id="IPR012338">
    <property type="entry name" value="Beta-lactam/transpept-like"/>
</dbReference>
<evidence type="ECO:0000256" key="13">
    <source>
        <dbReference type="ARBA" id="ARBA00022968"/>
    </source>
</evidence>
<dbReference type="PANTHER" id="PTHR32282">
    <property type="entry name" value="BINDING PROTEIN TRANSPEPTIDASE, PUTATIVE-RELATED"/>
    <property type="match status" value="1"/>
</dbReference>
<evidence type="ECO:0000313" key="27">
    <source>
        <dbReference type="Proteomes" id="UP000665020"/>
    </source>
</evidence>
<dbReference type="SUPFAM" id="SSF56601">
    <property type="entry name" value="beta-lactamase/transpeptidase-like"/>
    <property type="match status" value="1"/>
</dbReference>
<dbReference type="InterPro" id="IPR050396">
    <property type="entry name" value="Glycosyltr_51/Transpeptidase"/>
</dbReference>
<protein>
    <recommendedName>
        <fullName evidence="5">Penicillin-binding protein 1A</fullName>
        <ecNumber evidence="21">2.4.99.28</ecNumber>
        <ecNumber evidence="4">3.4.16.4</ecNumber>
    </recommendedName>
</protein>
<evidence type="ECO:0000256" key="8">
    <source>
        <dbReference type="ARBA" id="ARBA00022676"/>
    </source>
</evidence>
<dbReference type="EMBL" id="CP046640">
    <property type="protein sequence ID" value="QTL98576.1"/>
    <property type="molecule type" value="Genomic_DNA"/>
</dbReference>
<dbReference type="KEGG" id="ifn:GM661_11670"/>
<keyword evidence="8" id="KW-0328">Glycosyltransferase</keyword>
<dbReference type="Pfam" id="PF00905">
    <property type="entry name" value="Transpeptidase"/>
    <property type="match status" value="1"/>
</dbReference>
<dbReference type="EC" id="2.4.99.28" evidence="21"/>
<keyword evidence="27" id="KW-1185">Reference proteome</keyword>
<evidence type="ECO:0000256" key="20">
    <source>
        <dbReference type="ARBA" id="ARBA00034000"/>
    </source>
</evidence>
<evidence type="ECO:0000259" key="24">
    <source>
        <dbReference type="Pfam" id="PF00905"/>
    </source>
</evidence>
<comment type="pathway">
    <text evidence="3">Cell wall biogenesis; peptidoglycan biosynthesis.</text>
</comment>
<dbReference type="EC" id="3.4.16.4" evidence="4"/>
<dbReference type="GO" id="GO:0008955">
    <property type="term" value="F:peptidoglycan glycosyltransferase activity"/>
    <property type="evidence" value="ECO:0007669"/>
    <property type="project" value="UniProtKB-EC"/>
</dbReference>
<comment type="catalytic activity">
    <reaction evidence="22">
        <text>[GlcNAc-(1-&gt;4)-Mur2Ac(oyl-L-Ala-gamma-D-Glu-L-Lys-D-Ala-D-Ala)](n)-di-trans,octa-cis-undecaprenyl diphosphate + beta-D-GlcNAc-(1-&gt;4)-Mur2Ac(oyl-L-Ala-gamma-D-Glu-L-Lys-D-Ala-D-Ala)-di-trans,octa-cis-undecaprenyl diphosphate = [GlcNAc-(1-&gt;4)-Mur2Ac(oyl-L-Ala-gamma-D-Glu-L-Lys-D-Ala-D-Ala)](n+1)-di-trans,octa-cis-undecaprenyl diphosphate + di-trans,octa-cis-undecaprenyl diphosphate + H(+)</text>
        <dbReference type="Rhea" id="RHEA:23708"/>
        <dbReference type="Rhea" id="RHEA-COMP:9602"/>
        <dbReference type="Rhea" id="RHEA-COMP:9603"/>
        <dbReference type="ChEBI" id="CHEBI:15378"/>
        <dbReference type="ChEBI" id="CHEBI:58405"/>
        <dbReference type="ChEBI" id="CHEBI:60033"/>
        <dbReference type="ChEBI" id="CHEBI:78435"/>
        <dbReference type="EC" id="2.4.99.28"/>
    </reaction>
</comment>
<dbReference type="GO" id="GO:0071555">
    <property type="term" value="P:cell wall organization"/>
    <property type="evidence" value="ECO:0007669"/>
    <property type="project" value="UniProtKB-KW"/>
</dbReference>
<dbReference type="InterPro" id="IPR036950">
    <property type="entry name" value="PBP_transglycosylase"/>
</dbReference>
<accession>A0A8A7K9Y5</accession>
<dbReference type="Gene3D" id="1.10.3810.10">
    <property type="entry name" value="Biosynthetic peptidoglycan transglycosylase-like"/>
    <property type="match status" value="1"/>
</dbReference>
<dbReference type="GO" id="GO:0046677">
    <property type="term" value="P:response to antibiotic"/>
    <property type="evidence" value="ECO:0007669"/>
    <property type="project" value="UniProtKB-KW"/>
</dbReference>
<dbReference type="AlphaFoldDB" id="A0A8A7K9Y5"/>
<evidence type="ECO:0000256" key="23">
    <source>
        <dbReference type="SAM" id="Phobius"/>
    </source>
</evidence>
<gene>
    <name evidence="26" type="ORF">GM661_11670</name>
</gene>
<keyword evidence="12" id="KW-0133">Cell shape</keyword>
<keyword evidence="13" id="KW-0735">Signal-anchor</keyword>
<keyword evidence="16 23" id="KW-0472">Membrane</keyword>
<dbReference type="InterPro" id="IPR023346">
    <property type="entry name" value="Lysozyme-like_dom_sf"/>
</dbReference>
<evidence type="ECO:0000256" key="3">
    <source>
        <dbReference type="ARBA" id="ARBA00004752"/>
    </source>
</evidence>
<dbReference type="NCBIfam" id="TIGR02074">
    <property type="entry name" value="PBP_1a_fam"/>
    <property type="match status" value="1"/>
</dbReference>
<dbReference type="GO" id="GO:0009252">
    <property type="term" value="P:peptidoglycan biosynthetic process"/>
    <property type="evidence" value="ECO:0007669"/>
    <property type="project" value="UniProtKB-UniPathway"/>
</dbReference>
<comment type="catalytic activity">
    <reaction evidence="20">
        <text>Preferential cleavage: (Ac)2-L-Lys-D-Ala-|-D-Ala. Also transpeptidation of peptidyl-alanyl moieties that are N-acyl substituents of D-alanine.</text>
        <dbReference type="EC" id="3.4.16.4"/>
    </reaction>
</comment>
<comment type="function">
    <text evidence="1">Cell wall formation. Synthesis of cross-linked peptidoglycan from the lipid intermediates. The enzyme has a penicillin-insensitive transglycosylase N-terminal domain (formation of linear glycan strands) and a penicillin-sensitive transpeptidase C-terminal domain (cross-linking of the peptide subunits).</text>
</comment>
<reference evidence="26" key="1">
    <citation type="submission" date="2019-12" db="EMBL/GenBank/DDBJ databases">
        <authorList>
            <person name="zhang j."/>
            <person name="sun C.M."/>
        </authorList>
    </citation>
    <scope>NUCLEOTIDE SEQUENCE</scope>
    <source>
        <strain evidence="26">NS-1</strain>
    </source>
</reference>
<feature type="transmembrane region" description="Helical" evidence="23">
    <location>
        <begin position="7"/>
        <end position="32"/>
    </location>
</feature>
<dbReference type="Gene3D" id="3.40.710.10">
    <property type="entry name" value="DD-peptidase/beta-lactamase superfamily"/>
    <property type="match status" value="1"/>
</dbReference>
<evidence type="ECO:0000256" key="5">
    <source>
        <dbReference type="ARBA" id="ARBA00018638"/>
    </source>
</evidence>
<keyword evidence="7" id="KW-0645">Protease</keyword>
<evidence type="ECO:0000256" key="16">
    <source>
        <dbReference type="ARBA" id="ARBA00023136"/>
    </source>
</evidence>
<keyword evidence="19" id="KW-0961">Cell wall biogenesis/degradation</keyword>
<dbReference type="RefSeq" id="WP_230866987.1">
    <property type="nucleotide sequence ID" value="NZ_CP046640.1"/>
</dbReference>
<evidence type="ECO:0000256" key="14">
    <source>
        <dbReference type="ARBA" id="ARBA00022984"/>
    </source>
</evidence>
<evidence type="ECO:0000256" key="1">
    <source>
        <dbReference type="ARBA" id="ARBA00002624"/>
    </source>
</evidence>
<keyword evidence="18" id="KW-0511">Multifunctional enzyme</keyword>
<keyword evidence="9" id="KW-0808">Transferase</keyword>
<dbReference type="UniPathway" id="UPA00219"/>
<evidence type="ECO:0000256" key="22">
    <source>
        <dbReference type="ARBA" id="ARBA00049902"/>
    </source>
</evidence>
<dbReference type="GO" id="GO:0005886">
    <property type="term" value="C:plasma membrane"/>
    <property type="evidence" value="ECO:0007669"/>
    <property type="project" value="UniProtKB-SubCell"/>
</dbReference>
<dbReference type="PANTHER" id="PTHR32282:SF33">
    <property type="entry name" value="PEPTIDOGLYCAN GLYCOSYLTRANSFERASE"/>
    <property type="match status" value="1"/>
</dbReference>
<dbReference type="GO" id="GO:0009002">
    <property type="term" value="F:serine-type D-Ala-D-Ala carboxypeptidase activity"/>
    <property type="evidence" value="ECO:0007669"/>
    <property type="project" value="UniProtKB-EC"/>
</dbReference>
<name>A0A8A7K9Y5_9FIRM</name>